<comment type="caution">
    <text evidence="11">The sequence shown here is derived from an EMBL/GenBank/DDBJ whole genome shotgun (WGS) entry which is preliminary data.</text>
</comment>
<dbReference type="InterPro" id="IPR009057">
    <property type="entry name" value="Homeodomain-like_sf"/>
</dbReference>
<keyword evidence="2" id="KW-0963">Cytoplasm</keyword>
<evidence type="ECO:0000256" key="6">
    <source>
        <dbReference type="ARBA" id="ARBA00023125"/>
    </source>
</evidence>
<dbReference type="PROSITE" id="PS00041">
    <property type="entry name" value="HTH_ARAC_FAMILY_1"/>
    <property type="match status" value="1"/>
</dbReference>
<organism evidence="11 12">
    <name type="scientific">Paenibacillus plantarum</name>
    <dbReference type="NCBI Taxonomy" id="2654975"/>
    <lineage>
        <taxon>Bacteria</taxon>
        <taxon>Bacillati</taxon>
        <taxon>Bacillota</taxon>
        <taxon>Bacilli</taxon>
        <taxon>Bacillales</taxon>
        <taxon>Paenibacillaceae</taxon>
        <taxon>Paenibacillus</taxon>
    </lineage>
</organism>
<dbReference type="PROSITE" id="PS50110">
    <property type="entry name" value="RESPONSE_REGULATORY"/>
    <property type="match status" value="1"/>
</dbReference>
<name>A0ABX1XP40_9BACL</name>
<dbReference type="PROSITE" id="PS01124">
    <property type="entry name" value="HTH_ARAC_FAMILY_2"/>
    <property type="match status" value="1"/>
</dbReference>
<dbReference type="CDD" id="cd17536">
    <property type="entry name" value="REC_YesN-like"/>
    <property type="match status" value="1"/>
</dbReference>
<dbReference type="InterPro" id="IPR018062">
    <property type="entry name" value="HTH_AraC-typ_CS"/>
</dbReference>
<dbReference type="Gene3D" id="1.10.10.60">
    <property type="entry name" value="Homeodomain-like"/>
    <property type="match status" value="2"/>
</dbReference>
<dbReference type="PANTHER" id="PTHR42713:SF3">
    <property type="entry name" value="TRANSCRIPTIONAL REGULATORY PROTEIN HPTR"/>
    <property type="match status" value="1"/>
</dbReference>
<dbReference type="SMART" id="SM00342">
    <property type="entry name" value="HTH_ARAC"/>
    <property type="match status" value="1"/>
</dbReference>
<feature type="modified residue" description="4-aspartylphosphate" evidence="8">
    <location>
        <position position="58"/>
    </location>
</feature>
<dbReference type="SUPFAM" id="SSF46689">
    <property type="entry name" value="Homeodomain-like"/>
    <property type="match status" value="2"/>
</dbReference>
<evidence type="ECO:0000313" key="12">
    <source>
        <dbReference type="Proteomes" id="UP000653578"/>
    </source>
</evidence>
<dbReference type="Pfam" id="PF00072">
    <property type="entry name" value="Response_reg"/>
    <property type="match status" value="1"/>
</dbReference>
<keyword evidence="7" id="KW-0804">Transcription</keyword>
<dbReference type="PRINTS" id="PR00032">
    <property type="entry name" value="HTHARAC"/>
</dbReference>
<evidence type="ECO:0000256" key="7">
    <source>
        <dbReference type="ARBA" id="ARBA00023163"/>
    </source>
</evidence>
<keyword evidence="4" id="KW-0902">Two-component regulatory system</keyword>
<keyword evidence="6" id="KW-0238">DNA-binding</keyword>
<evidence type="ECO:0000313" key="11">
    <source>
        <dbReference type="EMBL" id="NOU69816.1"/>
    </source>
</evidence>
<dbReference type="Pfam" id="PF12833">
    <property type="entry name" value="HTH_18"/>
    <property type="match status" value="1"/>
</dbReference>
<gene>
    <name evidence="11" type="ORF">GC096_38025</name>
</gene>
<evidence type="ECO:0000256" key="3">
    <source>
        <dbReference type="ARBA" id="ARBA00022553"/>
    </source>
</evidence>
<accession>A0ABX1XP40</accession>
<feature type="domain" description="HTH araC/xylS-type" evidence="9">
    <location>
        <begin position="436"/>
        <end position="532"/>
    </location>
</feature>
<dbReference type="EMBL" id="WHNY01000095">
    <property type="protein sequence ID" value="NOU69816.1"/>
    <property type="molecule type" value="Genomic_DNA"/>
</dbReference>
<keyword evidence="5" id="KW-0805">Transcription regulation</keyword>
<evidence type="ECO:0000256" key="8">
    <source>
        <dbReference type="PROSITE-ProRule" id="PRU00169"/>
    </source>
</evidence>
<dbReference type="PANTHER" id="PTHR42713">
    <property type="entry name" value="HISTIDINE KINASE-RELATED"/>
    <property type="match status" value="1"/>
</dbReference>
<sequence length="532" mass="61956">MNMMLKILIVDDEALVRIGIKSIIPWEELGFELVGEAENGKKALEMARTHSPDIILTDIKMPVMTGIELIKQLKHENHPAKFIVLSAYDDLAYVKEAMKHGAEDYILKLELEPEQLMKMMEELRVAVLSSQKRDLNRSISQAYPLIHTALHKEKFIKDLLLGVIQNKEEIQRQLHVLNASFLEKNLSCFIVEVDDLSIYDKYGESPHLLDYSILNIVEEVLSSYAEGQVVSLYPKQFIAIFSLKKNERVDRGERITELTNNMRTSLRKYLSTSVCIGISDDHQADMPIKQAFKEAKEAIRYKFIFPRGSNIHYREIKQMSLQENEDISAEMKKVESALLDGEVKSIHDALQLLAQKMSQSNNLTKELLTGLCYSIYYLFQTFVEKYQLTGKNIIHKEMYNEITHMNLKVDFIEWINHLKRRITEQLIDNNENMRVFITKQFINKHYKEDLSLEKVAEHLQLSTAYLSNLYKKETGQNFIEYITEVRISQAKFLLKTTDLRIAEIAREVGYSDEYYFSKVFKKNVGEPPLKYR</sequence>
<proteinExistence type="predicted"/>
<evidence type="ECO:0000256" key="4">
    <source>
        <dbReference type="ARBA" id="ARBA00023012"/>
    </source>
</evidence>
<dbReference type="InterPro" id="IPR018060">
    <property type="entry name" value="HTH_AraC"/>
</dbReference>
<feature type="domain" description="Response regulatory" evidence="10">
    <location>
        <begin position="6"/>
        <end position="123"/>
    </location>
</feature>
<dbReference type="Proteomes" id="UP000653578">
    <property type="component" value="Unassembled WGS sequence"/>
</dbReference>
<keyword evidence="12" id="KW-1185">Reference proteome</keyword>
<dbReference type="InterPro" id="IPR011006">
    <property type="entry name" value="CheY-like_superfamily"/>
</dbReference>
<dbReference type="SMART" id="SM00448">
    <property type="entry name" value="REC"/>
    <property type="match status" value="1"/>
</dbReference>
<dbReference type="InterPro" id="IPR001789">
    <property type="entry name" value="Sig_transdc_resp-reg_receiver"/>
</dbReference>
<evidence type="ECO:0000256" key="1">
    <source>
        <dbReference type="ARBA" id="ARBA00004496"/>
    </source>
</evidence>
<comment type="subcellular location">
    <subcellularLocation>
        <location evidence="1">Cytoplasm</location>
    </subcellularLocation>
</comment>
<evidence type="ECO:0000256" key="5">
    <source>
        <dbReference type="ARBA" id="ARBA00023015"/>
    </source>
</evidence>
<evidence type="ECO:0000259" key="10">
    <source>
        <dbReference type="PROSITE" id="PS50110"/>
    </source>
</evidence>
<dbReference type="Gene3D" id="3.40.50.2300">
    <property type="match status" value="1"/>
</dbReference>
<protein>
    <submittedName>
        <fullName evidence="11">Response regulator</fullName>
    </submittedName>
</protein>
<reference evidence="11 12" key="1">
    <citation type="submission" date="2019-10" db="EMBL/GenBank/DDBJ databases">
        <title>Description of Paenibacillus humi sp. nov.</title>
        <authorList>
            <person name="Carlier A."/>
            <person name="Qi S."/>
        </authorList>
    </citation>
    <scope>NUCLEOTIDE SEQUENCE [LARGE SCALE GENOMIC DNA]</scope>
    <source>
        <strain evidence="11 12">LMG 31461</strain>
    </source>
</reference>
<evidence type="ECO:0000256" key="2">
    <source>
        <dbReference type="ARBA" id="ARBA00022490"/>
    </source>
</evidence>
<dbReference type="InterPro" id="IPR051552">
    <property type="entry name" value="HptR"/>
</dbReference>
<dbReference type="InterPro" id="IPR020449">
    <property type="entry name" value="Tscrpt_reg_AraC-type_HTH"/>
</dbReference>
<dbReference type="SUPFAM" id="SSF52172">
    <property type="entry name" value="CheY-like"/>
    <property type="match status" value="1"/>
</dbReference>
<evidence type="ECO:0000259" key="9">
    <source>
        <dbReference type="PROSITE" id="PS01124"/>
    </source>
</evidence>
<keyword evidence="3 8" id="KW-0597">Phosphoprotein</keyword>